<dbReference type="Gene3D" id="3.30.420.10">
    <property type="entry name" value="Ribonuclease H-like superfamily/Ribonuclease H"/>
    <property type="match status" value="1"/>
</dbReference>
<comment type="similarity">
    <text evidence="2">Belongs to the Casparian strip membrane proteins (CASP) family.</text>
</comment>
<evidence type="ECO:0000313" key="14">
    <source>
        <dbReference type="EMBL" id="KAI9176792.1"/>
    </source>
</evidence>
<keyword evidence="10 12" id="KW-0472">Membrane</keyword>
<dbReference type="InterPro" id="IPR036397">
    <property type="entry name" value="RNaseH_sf"/>
</dbReference>
<dbReference type="CDD" id="cd06144">
    <property type="entry name" value="REX4_like"/>
    <property type="match status" value="1"/>
</dbReference>
<reference evidence="14" key="2">
    <citation type="submission" date="2023-02" db="EMBL/GenBank/DDBJ databases">
        <authorList>
            <person name="Swenson N.G."/>
            <person name="Wegrzyn J.L."/>
            <person name="Mcevoy S.L."/>
        </authorList>
    </citation>
    <scope>NUCLEOTIDE SEQUENCE</scope>
    <source>
        <strain evidence="14">91603</strain>
        <tissue evidence="14">Leaf</tissue>
    </source>
</reference>
<keyword evidence="9 12" id="KW-1133">Transmembrane helix</keyword>
<evidence type="ECO:0000256" key="12">
    <source>
        <dbReference type="SAM" id="Phobius"/>
    </source>
</evidence>
<dbReference type="InterPro" id="IPR013520">
    <property type="entry name" value="Ribonucl_H"/>
</dbReference>
<dbReference type="InterPro" id="IPR037431">
    <property type="entry name" value="REX4_DEDDh_dom"/>
</dbReference>
<comment type="subcellular location">
    <subcellularLocation>
        <location evidence="1">Cell membrane</location>
        <topology evidence="1">Multi-pass membrane protein</topology>
    </subcellularLocation>
</comment>
<comment type="caution">
    <text evidence="14">The sequence shown here is derived from an EMBL/GenBank/DDBJ whole genome shotgun (WGS) entry which is preliminary data.</text>
</comment>
<keyword evidence="6" id="KW-1003">Cell membrane</keyword>
<evidence type="ECO:0000256" key="11">
    <source>
        <dbReference type="SAM" id="MobiDB-lite"/>
    </source>
</evidence>
<feature type="compositionally biased region" description="Basic and acidic residues" evidence="11">
    <location>
        <begin position="1"/>
        <end position="14"/>
    </location>
</feature>
<sequence>MEKQVQEHEEKQVQEDEEDEEELEHTNPNPPPPVIRSPPPEPHHTPKPQSPPLFYPPPQEQEQEPNADEKQPPFKPPTLPLSADTVAAVTTNGGPPAAAPQHVDEERGPATGSSGWRNFRPNLSILKRSKRVSMLKRALLGFRVCGFVFSLVSFSVLAADKDRGWALDSFYRYKEFRYSLAVNVIAFVYCGFQAFDLVYQLTTGKRRTRNHLRCYLDFSMDQMLTYLLISASSSAAVRIDDWQSNWGNDEFLDMAKASVGLSFLAFLSLGLSSLISGYTLSSVKSGLIGRFANLGFRDNLIMDGYTREPQVVALACKMVGGGSDGSLDLCGRVCIIDEHENIIFHTNVKPQIPVTNCRYETTGIRPEFLRDAMPLKQVQKKIQDFLCNGEPMWKIRPRAGRARILVGHGLDHDLDRLQVEYPTIMIRDTAKYPPLMKTSKLSNSLKYLTQAYLGYDIQTGIQDPYEDCVATMRLYNRMRSQVHRREDYPLVSDPQNRNNFASWRQNELERMSPQEMMALSSIVFLQQNNKY</sequence>
<dbReference type="PANTHER" id="PTHR33573:SF38">
    <property type="entry name" value="CASP-LIKE PROTEIN 4A1"/>
    <property type="match status" value="1"/>
</dbReference>
<dbReference type="Pfam" id="PF04535">
    <property type="entry name" value="CASP_dom"/>
    <property type="match status" value="1"/>
</dbReference>
<dbReference type="PANTHER" id="PTHR33573">
    <property type="entry name" value="CASP-LIKE PROTEIN 4A4"/>
    <property type="match status" value="1"/>
</dbReference>
<evidence type="ECO:0000256" key="4">
    <source>
        <dbReference type="ARBA" id="ARBA00011489"/>
    </source>
</evidence>
<evidence type="ECO:0000256" key="8">
    <source>
        <dbReference type="ARBA" id="ARBA00022839"/>
    </source>
</evidence>
<evidence type="ECO:0000256" key="7">
    <source>
        <dbReference type="ARBA" id="ARBA00022692"/>
    </source>
</evidence>
<dbReference type="AlphaFoldDB" id="A0AAD5ITP6"/>
<dbReference type="Proteomes" id="UP001064489">
    <property type="component" value="Chromosome 5"/>
</dbReference>
<evidence type="ECO:0000256" key="5">
    <source>
        <dbReference type="ARBA" id="ARBA00016937"/>
    </source>
</evidence>
<feature type="compositionally biased region" description="Pro residues" evidence="11">
    <location>
        <begin position="28"/>
        <end position="40"/>
    </location>
</feature>
<evidence type="ECO:0000313" key="15">
    <source>
        <dbReference type="Proteomes" id="UP001064489"/>
    </source>
</evidence>
<proteinExistence type="inferred from homology"/>
<feature type="transmembrane region" description="Helical" evidence="12">
    <location>
        <begin position="259"/>
        <end position="280"/>
    </location>
</feature>
<gene>
    <name evidence="14" type="ORF">LWI28_007277</name>
</gene>
<keyword evidence="7 12" id="KW-0812">Transmembrane</keyword>
<dbReference type="GO" id="GO:0006364">
    <property type="term" value="P:rRNA processing"/>
    <property type="evidence" value="ECO:0007669"/>
    <property type="project" value="InterPro"/>
</dbReference>
<dbReference type="GO" id="GO:0005886">
    <property type="term" value="C:plasma membrane"/>
    <property type="evidence" value="ECO:0007669"/>
    <property type="project" value="UniProtKB-SubCell"/>
</dbReference>
<comment type="subunit">
    <text evidence="4">Homodimer and heterodimers.</text>
</comment>
<keyword evidence="8" id="KW-0269">Exonuclease</keyword>
<dbReference type="InterPro" id="IPR012337">
    <property type="entry name" value="RNaseH-like_sf"/>
</dbReference>
<accession>A0AAD5ITP6</accession>
<dbReference type="EMBL" id="JAJSOW010000102">
    <property type="protein sequence ID" value="KAI9176792.1"/>
    <property type="molecule type" value="Genomic_DNA"/>
</dbReference>
<dbReference type="SMART" id="SM00479">
    <property type="entry name" value="EXOIII"/>
    <property type="match status" value="1"/>
</dbReference>
<comment type="similarity">
    <text evidence="3">Belongs to the REXO4 family.</text>
</comment>
<evidence type="ECO:0000256" key="2">
    <source>
        <dbReference type="ARBA" id="ARBA00007651"/>
    </source>
</evidence>
<feature type="domain" description="Exonuclease" evidence="13">
    <location>
        <begin position="310"/>
        <end position="484"/>
    </location>
</feature>
<dbReference type="InterPro" id="IPR006702">
    <property type="entry name" value="CASP_dom"/>
</dbReference>
<feature type="region of interest" description="Disordered" evidence="11">
    <location>
        <begin position="1"/>
        <end position="115"/>
    </location>
</feature>
<feature type="transmembrane region" description="Helical" evidence="12">
    <location>
        <begin position="178"/>
        <end position="202"/>
    </location>
</feature>
<evidence type="ECO:0000256" key="3">
    <source>
        <dbReference type="ARBA" id="ARBA00010489"/>
    </source>
</evidence>
<evidence type="ECO:0000256" key="10">
    <source>
        <dbReference type="ARBA" id="ARBA00023136"/>
    </source>
</evidence>
<dbReference type="GO" id="GO:0003676">
    <property type="term" value="F:nucleic acid binding"/>
    <property type="evidence" value="ECO:0007669"/>
    <property type="project" value="InterPro"/>
</dbReference>
<keyword evidence="8" id="KW-0378">Hydrolase</keyword>
<reference evidence="14" key="1">
    <citation type="journal article" date="2022" name="Plant J.">
        <title>Strategies of tolerance reflected in two North American maple genomes.</title>
        <authorList>
            <person name="McEvoy S.L."/>
            <person name="Sezen U.U."/>
            <person name="Trouern-Trend A."/>
            <person name="McMahon S.M."/>
            <person name="Schaberg P.G."/>
            <person name="Yang J."/>
            <person name="Wegrzyn J.L."/>
            <person name="Swenson N.G."/>
        </authorList>
    </citation>
    <scope>NUCLEOTIDE SEQUENCE</scope>
    <source>
        <strain evidence="14">91603</strain>
    </source>
</reference>
<keyword evidence="15" id="KW-1185">Reference proteome</keyword>
<keyword evidence="8" id="KW-0540">Nuclease</keyword>
<feature type="compositionally biased region" description="Pro residues" evidence="11">
    <location>
        <begin position="48"/>
        <end position="59"/>
    </location>
</feature>
<evidence type="ECO:0000256" key="9">
    <source>
        <dbReference type="ARBA" id="ARBA00022989"/>
    </source>
</evidence>
<dbReference type="FunFam" id="3.30.420.10:FF:000064">
    <property type="entry name" value="RNA exonuclease 4"/>
    <property type="match status" value="1"/>
</dbReference>
<protein>
    <recommendedName>
        <fullName evidence="5">RNA exonuclease 4</fullName>
    </recommendedName>
</protein>
<evidence type="ECO:0000256" key="1">
    <source>
        <dbReference type="ARBA" id="ARBA00004651"/>
    </source>
</evidence>
<dbReference type="SUPFAM" id="SSF53098">
    <property type="entry name" value="Ribonuclease H-like"/>
    <property type="match status" value="1"/>
</dbReference>
<dbReference type="GO" id="GO:0008408">
    <property type="term" value="F:3'-5' exonuclease activity"/>
    <property type="evidence" value="ECO:0007669"/>
    <property type="project" value="InterPro"/>
</dbReference>
<feature type="transmembrane region" description="Helical" evidence="12">
    <location>
        <begin position="138"/>
        <end position="158"/>
    </location>
</feature>
<evidence type="ECO:0000259" key="13">
    <source>
        <dbReference type="SMART" id="SM00479"/>
    </source>
</evidence>
<evidence type="ECO:0000256" key="6">
    <source>
        <dbReference type="ARBA" id="ARBA00022475"/>
    </source>
</evidence>
<name>A0AAD5ITP6_ACENE</name>
<organism evidence="14 15">
    <name type="scientific">Acer negundo</name>
    <name type="common">Box elder</name>
    <dbReference type="NCBI Taxonomy" id="4023"/>
    <lineage>
        <taxon>Eukaryota</taxon>
        <taxon>Viridiplantae</taxon>
        <taxon>Streptophyta</taxon>
        <taxon>Embryophyta</taxon>
        <taxon>Tracheophyta</taxon>
        <taxon>Spermatophyta</taxon>
        <taxon>Magnoliopsida</taxon>
        <taxon>eudicotyledons</taxon>
        <taxon>Gunneridae</taxon>
        <taxon>Pentapetalae</taxon>
        <taxon>rosids</taxon>
        <taxon>malvids</taxon>
        <taxon>Sapindales</taxon>
        <taxon>Sapindaceae</taxon>
        <taxon>Hippocastanoideae</taxon>
        <taxon>Acereae</taxon>
        <taxon>Acer</taxon>
    </lineage>
</organism>